<feature type="region of interest" description="Disordered" evidence="1">
    <location>
        <begin position="31"/>
        <end position="75"/>
    </location>
</feature>
<dbReference type="AlphaFoldDB" id="A0AAE1AT32"/>
<keyword evidence="3" id="KW-1185">Reference proteome</keyword>
<accession>A0AAE1AT32</accession>
<proteinExistence type="predicted"/>
<comment type="caution">
    <text evidence="2">The sequence shown here is derived from an EMBL/GenBank/DDBJ whole genome shotgun (WGS) entry which is preliminary data.</text>
</comment>
<evidence type="ECO:0000256" key="1">
    <source>
        <dbReference type="SAM" id="MobiDB-lite"/>
    </source>
</evidence>
<dbReference type="EMBL" id="JAWDGP010001320">
    <property type="protein sequence ID" value="KAK3792866.1"/>
    <property type="molecule type" value="Genomic_DNA"/>
</dbReference>
<protein>
    <submittedName>
        <fullName evidence="2">Uncharacterized protein</fullName>
    </submittedName>
</protein>
<feature type="compositionally biased region" description="Basic and acidic residues" evidence="1">
    <location>
        <begin position="65"/>
        <end position="75"/>
    </location>
</feature>
<evidence type="ECO:0000313" key="3">
    <source>
        <dbReference type="Proteomes" id="UP001283361"/>
    </source>
</evidence>
<evidence type="ECO:0000313" key="2">
    <source>
        <dbReference type="EMBL" id="KAK3792866.1"/>
    </source>
</evidence>
<name>A0AAE1AT32_9GAST</name>
<sequence>MSTYLYLPKPCNKEDKSFYSLRAKKEATVPLIAQRPRPQRWSLQQTRGPGSGLSLKDGVLPEYQSKQERSAVLRQ</sequence>
<dbReference type="Proteomes" id="UP001283361">
    <property type="component" value="Unassembled WGS sequence"/>
</dbReference>
<gene>
    <name evidence="2" type="ORF">RRG08_039800</name>
</gene>
<organism evidence="2 3">
    <name type="scientific">Elysia crispata</name>
    <name type="common">lettuce slug</name>
    <dbReference type="NCBI Taxonomy" id="231223"/>
    <lineage>
        <taxon>Eukaryota</taxon>
        <taxon>Metazoa</taxon>
        <taxon>Spiralia</taxon>
        <taxon>Lophotrochozoa</taxon>
        <taxon>Mollusca</taxon>
        <taxon>Gastropoda</taxon>
        <taxon>Heterobranchia</taxon>
        <taxon>Euthyneura</taxon>
        <taxon>Panpulmonata</taxon>
        <taxon>Sacoglossa</taxon>
        <taxon>Placobranchoidea</taxon>
        <taxon>Plakobranchidae</taxon>
        <taxon>Elysia</taxon>
    </lineage>
</organism>
<reference evidence="2" key="1">
    <citation type="journal article" date="2023" name="G3 (Bethesda)">
        <title>A reference genome for the long-term kleptoplast-retaining sea slug Elysia crispata morphotype clarki.</title>
        <authorList>
            <person name="Eastman K.E."/>
            <person name="Pendleton A.L."/>
            <person name="Shaikh M.A."/>
            <person name="Suttiyut T."/>
            <person name="Ogas R."/>
            <person name="Tomko P."/>
            <person name="Gavelis G."/>
            <person name="Widhalm J.R."/>
            <person name="Wisecaver J.H."/>
        </authorList>
    </citation>
    <scope>NUCLEOTIDE SEQUENCE</scope>
    <source>
        <strain evidence="2">ECLA1</strain>
    </source>
</reference>